<dbReference type="RefSeq" id="XP_050928565.1">
    <property type="nucleotide sequence ID" value="XM_051072608.1"/>
</dbReference>
<dbReference type="KEGG" id="lcf:127139004"/>
<reference evidence="7" key="1">
    <citation type="submission" date="2025-08" db="UniProtKB">
        <authorList>
            <consortium name="RefSeq"/>
        </authorList>
    </citation>
    <scope>IDENTIFICATION</scope>
    <source>
        <tissue evidence="7">Brain</tissue>
    </source>
</reference>
<keyword evidence="5" id="KW-0732">Signal</keyword>
<dbReference type="GO" id="GO:0046872">
    <property type="term" value="F:metal ion binding"/>
    <property type="evidence" value="ECO:0007669"/>
    <property type="project" value="UniProtKB-KW"/>
</dbReference>
<feature type="chain" id="PRO_5042565869" evidence="5">
    <location>
        <begin position="25"/>
        <end position="381"/>
    </location>
</feature>
<evidence type="ECO:0000256" key="4">
    <source>
        <dbReference type="ARBA" id="ARBA00023157"/>
    </source>
</evidence>
<evidence type="ECO:0000313" key="6">
    <source>
        <dbReference type="Proteomes" id="UP000694890"/>
    </source>
</evidence>
<protein>
    <submittedName>
        <fullName evidence="7">Uncharacterized protein LOC127139004</fullName>
    </submittedName>
</protein>
<dbReference type="InterPro" id="IPR051360">
    <property type="entry name" value="Neuronal_Pentraxin_Related"/>
</dbReference>
<dbReference type="PANTHER" id="PTHR19277">
    <property type="entry name" value="PENTRAXIN"/>
    <property type="match status" value="1"/>
</dbReference>
<gene>
    <name evidence="7" type="primary">LOC127139004</name>
</gene>
<evidence type="ECO:0000256" key="5">
    <source>
        <dbReference type="SAM" id="SignalP"/>
    </source>
</evidence>
<name>A0AAJ8B8V6_LATCA</name>
<dbReference type="InterPro" id="IPR013320">
    <property type="entry name" value="ConA-like_dom_sf"/>
</dbReference>
<evidence type="ECO:0000256" key="3">
    <source>
        <dbReference type="ARBA" id="ARBA00022837"/>
    </source>
</evidence>
<accession>A0AAJ8B8V6</accession>
<organism evidence="6 7">
    <name type="scientific">Lates calcarifer</name>
    <name type="common">Barramundi</name>
    <name type="synonym">Holocentrus calcarifer</name>
    <dbReference type="NCBI Taxonomy" id="8187"/>
    <lineage>
        <taxon>Eukaryota</taxon>
        <taxon>Metazoa</taxon>
        <taxon>Chordata</taxon>
        <taxon>Craniata</taxon>
        <taxon>Vertebrata</taxon>
        <taxon>Euteleostomi</taxon>
        <taxon>Actinopterygii</taxon>
        <taxon>Neopterygii</taxon>
        <taxon>Teleostei</taxon>
        <taxon>Neoteleostei</taxon>
        <taxon>Acanthomorphata</taxon>
        <taxon>Carangaria</taxon>
        <taxon>Carangaria incertae sedis</taxon>
        <taxon>Centropomidae</taxon>
        <taxon>Lates</taxon>
    </lineage>
</organism>
<proteinExistence type="predicted"/>
<keyword evidence="4" id="KW-1015">Disulfide bond</keyword>
<evidence type="ECO:0000256" key="2">
    <source>
        <dbReference type="ARBA" id="ARBA00022723"/>
    </source>
</evidence>
<feature type="signal peptide" evidence="5">
    <location>
        <begin position="1"/>
        <end position="24"/>
    </location>
</feature>
<comment type="cofactor">
    <cofactor evidence="1">
        <name>Ca(2+)</name>
        <dbReference type="ChEBI" id="CHEBI:29108"/>
    </cofactor>
</comment>
<dbReference type="Gene3D" id="2.60.120.200">
    <property type="match status" value="1"/>
</dbReference>
<evidence type="ECO:0000313" key="7">
    <source>
        <dbReference type="RefSeq" id="XP_050928565.1"/>
    </source>
</evidence>
<evidence type="ECO:0000256" key="1">
    <source>
        <dbReference type="ARBA" id="ARBA00001913"/>
    </source>
</evidence>
<dbReference type="Proteomes" id="UP000694890">
    <property type="component" value="Linkage group LG8"/>
</dbReference>
<sequence length="381" mass="41789">MSSPSPLTICLCIQLSLCLLGSNASVGTSLWGKKGQFGIRPCLWQLDSKVVVPALTELSVCILLRHNIAAKWTAFVYKAPGGIDVELGIRGTTTQLTVLLFGVEQTLESNLRLKEWYSVCLTWSSQAQRLRVYINNTILGEAPVNRTLAQRLAPNGTLTLGVSHNVDANGKVQPETENDLIGEIGLFRIWAREWNAEDLRRQSCADGDVVSWDLRHWTHDCFPVPDNSLYCAWSLYKIKMWTLASGNCSVTLVGVTRNWLESIFPHNISVHDISVSSPSHICRVVNNSAALHVQQPQGSRALSDSTCDMCFSCEVYVNVDPAANVGEVQTDITARLSLPFFYNFLNLTADPSSISILPAELFPMTEPSTTVSTGVTTSGKG</sequence>
<dbReference type="SUPFAM" id="SSF49899">
    <property type="entry name" value="Concanavalin A-like lectins/glucanases"/>
    <property type="match status" value="1"/>
</dbReference>
<dbReference type="AlphaFoldDB" id="A0AAJ8B8V6"/>
<keyword evidence="2" id="KW-0479">Metal-binding</keyword>
<dbReference type="GeneID" id="127139004"/>
<dbReference type="PANTHER" id="PTHR19277:SF125">
    <property type="entry name" value="B6"/>
    <property type="match status" value="1"/>
</dbReference>
<keyword evidence="3" id="KW-0106">Calcium</keyword>